<feature type="domain" description="ABC transporter" evidence="6">
    <location>
        <begin position="5"/>
        <end position="234"/>
    </location>
</feature>
<evidence type="ECO:0000256" key="3">
    <source>
        <dbReference type="ARBA" id="ARBA00022741"/>
    </source>
</evidence>
<dbReference type="PROSITE" id="PS00211">
    <property type="entry name" value="ABC_TRANSPORTER_1"/>
    <property type="match status" value="1"/>
</dbReference>
<dbReference type="InterPro" id="IPR003593">
    <property type="entry name" value="AAA+_ATPase"/>
</dbReference>
<dbReference type="InterPro" id="IPR052156">
    <property type="entry name" value="BCAA_Transport_ATP-bd_LivF"/>
</dbReference>
<gene>
    <name evidence="7" type="ORF">ATB98_00935</name>
</gene>
<keyword evidence="3" id="KW-0547">Nucleotide-binding</keyword>
<dbReference type="PANTHER" id="PTHR43820">
    <property type="entry name" value="HIGH-AFFINITY BRANCHED-CHAIN AMINO ACID TRANSPORT ATP-BINDING PROTEIN LIVF"/>
    <property type="match status" value="1"/>
</dbReference>
<name>A0A178YK50_SINSA</name>
<dbReference type="Gene3D" id="3.40.50.300">
    <property type="entry name" value="P-loop containing nucleotide triphosphate hydrolases"/>
    <property type="match status" value="1"/>
</dbReference>
<reference evidence="7 8" key="1">
    <citation type="submission" date="2015-11" db="EMBL/GenBank/DDBJ databases">
        <title>Ensifer anhuiense sp. nov., an effective nitrogen fixation bacterium with Glycine soja.</title>
        <authorList>
            <person name="Yan H."/>
            <person name="Chen W."/>
        </authorList>
    </citation>
    <scope>NUCLEOTIDE SEQUENCE [LARGE SCALE GENOMIC DNA]</scope>
    <source>
        <strain evidence="7 8">LMG 7837</strain>
    </source>
</reference>
<dbReference type="SMART" id="SM00382">
    <property type="entry name" value="AAA"/>
    <property type="match status" value="1"/>
</dbReference>
<organism evidence="7 8">
    <name type="scientific">Sinorhizobium saheli</name>
    <dbReference type="NCBI Taxonomy" id="36856"/>
    <lineage>
        <taxon>Bacteria</taxon>
        <taxon>Pseudomonadati</taxon>
        <taxon>Pseudomonadota</taxon>
        <taxon>Alphaproteobacteria</taxon>
        <taxon>Hyphomicrobiales</taxon>
        <taxon>Rhizobiaceae</taxon>
        <taxon>Sinorhizobium/Ensifer group</taxon>
        <taxon>Sinorhizobium</taxon>
    </lineage>
</organism>
<evidence type="ECO:0000256" key="4">
    <source>
        <dbReference type="ARBA" id="ARBA00022840"/>
    </source>
</evidence>
<dbReference type="PANTHER" id="PTHR43820:SF6">
    <property type="entry name" value="ABC TRANSPORTER ATP-BINDING PROTEIN"/>
    <property type="match status" value="1"/>
</dbReference>
<evidence type="ECO:0000259" key="6">
    <source>
        <dbReference type="PROSITE" id="PS50893"/>
    </source>
</evidence>
<keyword evidence="2" id="KW-0813">Transport</keyword>
<dbReference type="InterPro" id="IPR003439">
    <property type="entry name" value="ABC_transporter-like_ATP-bd"/>
</dbReference>
<dbReference type="EMBL" id="LNQB01000063">
    <property type="protein sequence ID" value="OAP47958.1"/>
    <property type="molecule type" value="Genomic_DNA"/>
</dbReference>
<dbReference type="Proteomes" id="UP000078507">
    <property type="component" value="Unassembled WGS sequence"/>
</dbReference>
<keyword evidence="5" id="KW-0029">Amino-acid transport</keyword>
<dbReference type="STRING" id="36856.ATB98_00935"/>
<evidence type="ECO:0000256" key="1">
    <source>
        <dbReference type="ARBA" id="ARBA00005417"/>
    </source>
</evidence>
<dbReference type="SUPFAM" id="SSF52540">
    <property type="entry name" value="P-loop containing nucleoside triphosphate hydrolases"/>
    <property type="match status" value="1"/>
</dbReference>
<dbReference type="GO" id="GO:0005524">
    <property type="term" value="F:ATP binding"/>
    <property type="evidence" value="ECO:0007669"/>
    <property type="project" value="UniProtKB-KW"/>
</dbReference>
<dbReference type="Pfam" id="PF00005">
    <property type="entry name" value="ABC_tran"/>
    <property type="match status" value="1"/>
</dbReference>
<evidence type="ECO:0000256" key="2">
    <source>
        <dbReference type="ARBA" id="ARBA00022448"/>
    </source>
</evidence>
<protein>
    <submittedName>
        <fullName evidence="7">ABC transporter ATP-binding protein</fullName>
    </submittedName>
</protein>
<dbReference type="InterPro" id="IPR017871">
    <property type="entry name" value="ABC_transporter-like_CS"/>
</dbReference>
<dbReference type="RefSeq" id="WP_066870984.1">
    <property type="nucleotide sequence ID" value="NZ_LNQB01000063.1"/>
</dbReference>
<comment type="similarity">
    <text evidence="1">Belongs to the ABC transporter superfamily.</text>
</comment>
<dbReference type="GO" id="GO:0015807">
    <property type="term" value="P:L-amino acid transport"/>
    <property type="evidence" value="ECO:0007669"/>
    <property type="project" value="TreeGrafter"/>
</dbReference>
<evidence type="ECO:0000313" key="7">
    <source>
        <dbReference type="EMBL" id="OAP47958.1"/>
    </source>
</evidence>
<evidence type="ECO:0000256" key="5">
    <source>
        <dbReference type="ARBA" id="ARBA00022970"/>
    </source>
</evidence>
<dbReference type="OrthoDB" id="9806149at2"/>
<sequence>MTLALSIAGVSVSYGQVAAVHSVGLDLERGTTATIIGANGAGKSTLLNAIAGILPMQGRISFFGRDIGDEKIEGRARSGLVLIPERRELFSSMTVEENLLLGGYTRRGEDGDQLAVVHDLFPRLKERRNQIAVTLSGGERQMLAMGRAMMSRPRVLMLDEPSLGLAPLIVRDILDTTVRLKEAGVSILLVEQNARAALAVADTAYVMENGQFILSGPARDIACNPRVAEIYMGQSLEP</sequence>
<comment type="caution">
    <text evidence="7">The sequence shown here is derived from an EMBL/GenBank/DDBJ whole genome shotgun (WGS) entry which is preliminary data.</text>
</comment>
<accession>A0A178YK50</accession>
<dbReference type="AlphaFoldDB" id="A0A178YK50"/>
<dbReference type="GO" id="GO:0016887">
    <property type="term" value="F:ATP hydrolysis activity"/>
    <property type="evidence" value="ECO:0007669"/>
    <property type="project" value="InterPro"/>
</dbReference>
<evidence type="ECO:0000313" key="8">
    <source>
        <dbReference type="Proteomes" id="UP000078507"/>
    </source>
</evidence>
<proteinExistence type="inferred from homology"/>
<keyword evidence="4 7" id="KW-0067">ATP-binding</keyword>
<keyword evidence="8" id="KW-1185">Reference proteome</keyword>
<dbReference type="GO" id="GO:0015658">
    <property type="term" value="F:branched-chain amino acid transmembrane transporter activity"/>
    <property type="evidence" value="ECO:0007669"/>
    <property type="project" value="TreeGrafter"/>
</dbReference>
<dbReference type="InterPro" id="IPR027417">
    <property type="entry name" value="P-loop_NTPase"/>
</dbReference>
<dbReference type="PROSITE" id="PS50893">
    <property type="entry name" value="ABC_TRANSPORTER_2"/>
    <property type="match status" value="1"/>
</dbReference>
<dbReference type="CDD" id="cd03224">
    <property type="entry name" value="ABC_TM1139_LivF_branched"/>
    <property type="match status" value="1"/>
</dbReference>